<protein>
    <submittedName>
        <fullName evidence="3">Potential cadmium/zinc-transporting ATPase 4-like</fullName>
    </submittedName>
</protein>
<dbReference type="PANTHER" id="PTHR48085">
    <property type="entry name" value="CADMIUM/ZINC-TRANSPORTING ATPASE HMA2-RELATED"/>
    <property type="match status" value="1"/>
</dbReference>
<dbReference type="AlphaFoldDB" id="Q5N953"/>
<gene>
    <name evidence="3" type="primary">P0677H08.29</name>
</gene>
<organism evidence="3">
    <name type="scientific">Oryza sativa subsp. japonica</name>
    <name type="common">Rice</name>
    <dbReference type="NCBI Taxonomy" id="39947"/>
    <lineage>
        <taxon>Eukaryota</taxon>
        <taxon>Viridiplantae</taxon>
        <taxon>Streptophyta</taxon>
        <taxon>Embryophyta</taxon>
        <taxon>Tracheophyta</taxon>
        <taxon>Spermatophyta</taxon>
        <taxon>Magnoliopsida</taxon>
        <taxon>Liliopsida</taxon>
        <taxon>Poales</taxon>
        <taxon>Poaceae</taxon>
        <taxon>BOP clade</taxon>
        <taxon>Oryzoideae</taxon>
        <taxon>Oryzeae</taxon>
        <taxon>Oryzinae</taxon>
        <taxon>Oryza</taxon>
        <taxon>Oryza sativa</taxon>
    </lineage>
</organism>
<comment type="similarity">
    <text evidence="1">Belongs to the cation transport ATPase (P-type) (TC 3.A.3) family. Type IB subfamily.</text>
</comment>
<dbReference type="Proteomes" id="UP000817658">
    <property type="component" value="Chromosome 1"/>
</dbReference>
<dbReference type="InterPro" id="IPR051014">
    <property type="entry name" value="Cation_Transport_ATPase_IB"/>
</dbReference>
<accession>Q5N953</accession>
<name>Q5N953_ORYSJ</name>
<reference evidence="3" key="1">
    <citation type="journal article" date="2002" name="Nature">
        <title>The genome sequence and structure of rice chromosome 1.</title>
        <authorList>
            <person name="Sasaki T."/>
            <person name="Matsumoto T."/>
            <person name="Yamamoto K."/>
            <person name="Sakata K."/>
            <person name="Baba T."/>
            <person name="Katayose Y."/>
            <person name="Wu J."/>
            <person name="Niimura Y."/>
            <person name="Cheng Z."/>
            <person name="Nagamura Y."/>
            <person name="Antonio B.A."/>
            <person name="Kanamori H."/>
            <person name="Hosokawa S."/>
            <person name="Masukawa M."/>
            <person name="Arikawa K."/>
            <person name="Chiden Y."/>
            <person name="Hayashi M."/>
            <person name="Okamoto M."/>
            <person name="Ando T."/>
            <person name="Aoki H."/>
            <person name="Arita K."/>
            <person name="Hamada M."/>
            <person name="Harada C."/>
            <person name="Hijishita S."/>
            <person name="Honda M."/>
            <person name="Ichikawa Y."/>
            <person name="Idonuma A."/>
            <person name="Iijima M."/>
            <person name="Ikeda M."/>
            <person name="Ikeno M."/>
            <person name="Itoh S."/>
            <person name="Itoh T."/>
            <person name="Itoh Y."/>
            <person name="Itoh Y."/>
            <person name="Iwabuchi A."/>
            <person name="Kamiya K."/>
            <person name="Karasawa W."/>
            <person name="Katagiri S."/>
            <person name="Kikuta A."/>
            <person name="Kobayashi N."/>
            <person name="Kono I."/>
            <person name="Machita K."/>
            <person name="Maehara T."/>
            <person name="Mizuno H."/>
            <person name="Mizubayashi T."/>
            <person name="Mukai Y."/>
            <person name="Nagasaki H."/>
            <person name="Nakashima M."/>
            <person name="Nakama Y."/>
            <person name="Nakamichi Y."/>
            <person name="Nakamura M."/>
            <person name="Namiki N."/>
            <person name="Negishi M."/>
            <person name="Ohta I."/>
            <person name="Ono N."/>
            <person name="Saji S."/>
            <person name="Sakai K."/>
            <person name="Shibata M."/>
            <person name="Shimokawa T."/>
            <person name="Shomura A."/>
            <person name="Song J."/>
            <person name="Takazaki Y."/>
            <person name="Terasawa K."/>
            <person name="Tsuji K."/>
            <person name="Waki K."/>
            <person name="Yamagata H."/>
            <person name="Yamane H."/>
            <person name="Yoshiki S."/>
            <person name="Yoshihara R."/>
            <person name="Yukawa K."/>
            <person name="Zhong H."/>
            <person name="Iwama H."/>
            <person name="Endo T."/>
            <person name="Ito H."/>
            <person name="Hahn J.H."/>
            <person name="Kim H.I."/>
            <person name="Eun M.Y."/>
            <person name="Yano M."/>
            <person name="Jiang J."/>
            <person name="Gojobori T."/>
        </authorList>
    </citation>
    <scope>NUCLEOTIDE SEQUENCE [LARGE SCALE GENOMIC DNA]</scope>
</reference>
<dbReference type="PANTHER" id="PTHR48085:SF8">
    <property type="entry name" value="CADMIUM_ZINC-TRANSPORTING ATPASE HMA3"/>
    <property type="match status" value="1"/>
</dbReference>
<proteinExistence type="inferred from homology"/>
<sequence length="255" mass="26875">MVVTPVAAWPDTSRMRCRRSGVGAAGAGDGGAEAERGGRRRVTGRSDGVSWAERPVSGRTGGGGEGGEEERRRVVGGAAGRTAGEKLRQWPEGRGALTGGRRGAARGPSLLRPQLRQWPAAARSAPPVGFARRRPLSSTGLLRPPSLLRVPAGFARRRPLHSSYRLRAPPSSSTTPPPPRMKALNKAGLEASVWAYGSSGMVIWWPSPYIVASGVLLMASFFEWLFPPLQCLAVAAVVAGAPPMVRRGFAAASQL</sequence>
<evidence type="ECO:0000256" key="2">
    <source>
        <dbReference type="SAM" id="MobiDB-lite"/>
    </source>
</evidence>
<dbReference type="EMBL" id="AP003286">
    <property type="protein sequence ID" value="BAD82007.1"/>
    <property type="molecule type" value="Genomic_DNA"/>
</dbReference>
<feature type="region of interest" description="Disordered" evidence="2">
    <location>
        <begin position="19"/>
        <end position="77"/>
    </location>
</feature>
<evidence type="ECO:0000313" key="3">
    <source>
        <dbReference type="EMBL" id="BAD82007.1"/>
    </source>
</evidence>
<evidence type="ECO:0000256" key="1">
    <source>
        <dbReference type="ARBA" id="ARBA00006024"/>
    </source>
</evidence>